<name>A0ABD2NV81_9CUCU</name>
<protein>
    <recommendedName>
        <fullName evidence="3">PiggyBac transposable element-derived protein 4 C-terminal zinc-ribbon domain-containing protein</fullName>
    </recommendedName>
</protein>
<comment type="caution">
    <text evidence="1">The sequence shown here is derived from an EMBL/GenBank/DDBJ whole genome shotgun (WGS) entry which is preliminary data.</text>
</comment>
<reference evidence="1 2" key="1">
    <citation type="journal article" date="2021" name="BMC Biol.">
        <title>Horizontally acquired antibacterial genes associated with adaptive radiation of ladybird beetles.</title>
        <authorList>
            <person name="Li H.S."/>
            <person name="Tang X.F."/>
            <person name="Huang Y.H."/>
            <person name="Xu Z.Y."/>
            <person name="Chen M.L."/>
            <person name="Du X.Y."/>
            <person name="Qiu B.Y."/>
            <person name="Chen P.T."/>
            <person name="Zhang W."/>
            <person name="Slipinski A."/>
            <person name="Escalona H.E."/>
            <person name="Waterhouse R.M."/>
            <person name="Zwick A."/>
            <person name="Pang H."/>
        </authorList>
    </citation>
    <scope>NUCLEOTIDE SEQUENCE [LARGE SCALE GENOMIC DNA]</scope>
    <source>
        <strain evidence="1">SYSU2018</strain>
    </source>
</reference>
<evidence type="ECO:0000313" key="2">
    <source>
        <dbReference type="Proteomes" id="UP001516400"/>
    </source>
</evidence>
<dbReference type="SUPFAM" id="SSF118310">
    <property type="entry name" value="AN1-like Zinc finger"/>
    <property type="match status" value="1"/>
</dbReference>
<accession>A0ABD2NV81</accession>
<keyword evidence="2" id="KW-1185">Reference proteome</keyword>
<sequence>MAPLKALIIFTQKYPEWCKDEGMRRKFHQLLRQELAPNVKSREPNCQDMQKPTLEAIRLSLVENGERVEASHRNVVSSSNRCQFCRRKEDRQSRIKCSKCNAPVCNLHRREVKQFLCIACQNDDQ</sequence>
<dbReference type="Proteomes" id="UP001516400">
    <property type="component" value="Unassembled WGS sequence"/>
</dbReference>
<dbReference type="EMBL" id="JABFTP020000144">
    <property type="protein sequence ID" value="KAL3282312.1"/>
    <property type="molecule type" value="Genomic_DNA"/>
</dbReference>
<organism evidence="1 2">
    <name type="scientific">Cryptolaemus montrouzieri</name>
    <dbReference type="NCBI Taxonomy" id="559131"/>
    <lineage>
        <taxon>Eukaryota</taxon>
        <taxon>Metazoa</taxon>
        <taxon>Ecdysozoa</taxon>
        <taxon>Arthropoda</taxon>
        <taxon>Hexapoda</taxon>
        <taxon>Insecta</taxon>
        <taxon>Pterygota</taxon>
        <taxon>Neoptera</taxon>
        <taxon>Endopterygota</taxon>
        <taxon>Coleoptera</taxon>
        <taxon>Polyphaga</taxon>
        <taxon>Cucujiformia</taxon>
        <taxon>Coccinelloidea</taxon>
        <taxon>Coccinellidae</taxon>
        <taxon>Scymninae</taxon>
        <taxon>Scymnini</taxon>
        <taxon>Cryptolaemus</taxon>
    </lineage>
</organism>
<evidence type="ECO:0008006" key="3">
    <source>
        <dbReference type="Google" id="ProtNLM"/>
    </source>
</evidence>
<dbReference type="InterPro" id="IPR035896">
    <property type="entry name" value="AN1-like_Znf"/>
</dbReference>
<dbReference type="AlphaFoldDB" id="A0ABD2NV81"/>
<gene>
    <name evidence="1" type="ORF">HHI36_005501</name>
</gene>
<proteinExistence type="predicted"/>
<evidence type="ECO:0000313" key="1">
    <source>
        <dbReference type="EMBL" id="KAL3282312.1"/>
    </source>
</evidence>